<dbReference type="AlphaFoldDB" id="A0A836CET5"/>
<dbReference type="InterPro" id="IPR001412">
    <property type="entry name" value="aa-tRNA-synth_I_CS"/>
</dbReference>
<dbReference type="FunFam" id="3.40.50.620:FF:000020">
    <property type="entry name" value="Valine--tRNA ligase, mitochondrial"/>
    <property type="match status" value="1"/>
</dbReference>
<dbReference type="GO" id="GO:0002161">
    <property type="term" value="F:aminoacyl-tRNA deacylase activity"/>
    <property type="evidence" value="ECO:0007669"/>
    <property type="project" value="InterPro"/>
</dbReference>
<feature type="domain" description="Aminoacyl-tRNA synthetase class Ia" evidence="14">
    <location>
        <begin position="102"/>
        <end position="660"/>
    </location>
</feature>
<proteinExistence type="inferred from homology"/>
<evidence type="ECO:0000256" key="13">
    <source>
        <dbReference type="SAM" id="Coils"/>
    </source>
</evidence>
<evidence type="ECO:0000259" key="16">
    <source>
        <dbReference type="Pfam" id="PF10458"/>
    </source>
</evidence>
<dbReference type="InterPro" id="IPR002303">
    <property type="entry name" value="Valyl-tRNA_ligase"/>
</dbReference>
<dbReference type="Pfam" id="PF10458">
    <property type="entry name" value="Val_tRNA-synt_C"/>
    <property type="match status" value="1"/>
</dbReference>
<dbReference type="EC" id="6.1.1.9" evidence="2"/>
<dbReference type="FunFam" id="3.40.50.620:FF:000098">
    <property type="entry name" value="Valine--tRNA ligase"/>
    <property type="match status" value="1"/>
</dbReference>
<dbReference type="Pfam" id="PF08264">
    <property type="entry name" value="Anticodon_1"/>
    <property type="match status" value="1"/>
</dbReference>
<feature type="domain" description="Methionyl/Valyl/Leucyl/Isoleucyl-tRNA synthetase anticodon-binding" evidence="15">
    <location>
        <begin position="715"/>
        <end position="862"/>
    </location>
</feature>
<dbReference type="InterPro" id="IPR033705">
    <property type="entry name" value="Anticodon_Ia_Val"/>
</dbReference>
<keyword evidence="9 12" id="KW-0030">Aminoacyl-tRNA synthetase</keyword>
<keyword evidence="18" id="KW-1185">Reference proteome</keyword>
<dbReference type="InterPro" id="IPR019499">
    <property type="entry name" value="Val-tRNA_synth_tRNA-bd"/>
</dbReference>
<evidence type="ECO:0000256" key="11">
    <source>
        <dbReference type="ARBA" id="ARBA00047552"/>
    </source>
</evidence>
<dbReference type="CDD" id="cd00817">
    <property type="entry name" value="ValRS_core"/>
    <property type="match status" value="1"/>
</dbReference>
<dbReference type="Pfam" id="PF00133">
    <property type="entry name" value="tRNA-synt_1"/>
    <property type="match status" value="1"/>
</dbReference>
<dbReference type="InterPro" id="IPR013155">
    <property type="entry name" value="M/V/L/I-tRNA-synth_anticd-bd"/>
</dbReference>
<evidence type="ECO:0000259" key="15">
    <source>
        <dbReference type="Pfam" id="PF08264"/>
    </source>
</evidence>
<evidence type="ECO:0000256" key="6">
    <source>
        <dbReference type="ARBA" id="ARBA00022840"/>
    </source>
</evidence>
<keyword evidence="7 12" id="KW-0648">Protein biosynthesis</keyword>
<dbReference type="OrthoDB" id="629407at2759"/>
<dbReference type="InterPro" id="IPR014729">
    <property type="entry name" value="Rossmann-like_a/b/a_fold"/>
</dbReference>
<dbReference type="InterPro" id="IPR002300">
    <property type="entry name" value="aa-tRNA-synth_Ia"/>
</dbReference>
<dbReference type="InterPro" id="IPR009008">
    <property type="entry name" value="Val/Leu/Ile-tRNA-synth_edit"/>
</dbReference>
<dbReference type="SUPFAM" id="SSF46589">
    <property type="entry name" value="tRNA-binding arm"/>
    <property type="match status" value="1"/>
</dbReference>
<evidence type="ECO:0000256" key="3">
    <source>
        <dbReference type="ARBA" id="ARBA00022490"/>
    </source>
</evidence>
<dbReference type="SUPFAM" id="SSF50677">
    <property type="entry name" value="ValRS/IleRS/LeuRS editing domain"/>
    <property type="match status" value="1"/>
</dbReference>
<dbReference type="Gene3D" id="1.10.287.380">
    <property type="entry name" value="Valyl-tRNA synthetase, C-terminal domain"/>
    <property type="match status" value="1"/>
</dbReference>
<dbReference type="InterPro" id="IPR011009">
    <property type="entry name" value="Kinase-like_dom_sf"/>
</dbReference>
<dbReference type="InterPro" id="IPR009080">
    <property type="entry name" value="tRNAsynth_Ia_anticodon-bd"/>
</dbReference>
<evidence type="ECO:0000256" key="12">
    <source>
        <dbReference type="RuleBase" id="RU363035"/>
    </source>
</evidence>
<dbReference type="SUPFAM" id="SSF52374">
    <property type="entry name" value="Nucleotidylyl transferase"/>
    <property type="match status" value="1"/>
</dbReference>
<dbReference type="GO" id="GO:0005524">
    <property type="term" value="F:ATP binding"/>
    <property type="evidence" value="ECO:0007669"/>
    <property type="project" value="UniProtKB-KW"/>
</dbReference>
<keyword evidence="4 12" id="KW-0436">Ligase</keyword>
<evidence type="ECO:0000313" key="17">
    <source>
        <dbReference type="EMBL" id="KAG5182543.1"/>
    </source>
</evidence>
<feature type="coiled-coil region" evidence="13">
    <location>
        <begin position="929"/>
        <end position="956"/>
    </location>
</feature>
<evidence type="ECO:0000256" key="9">
    <source>
        <dbReference type="ARBA" id="ARBA00023146"/>
    </source>
</evidence>
<comment type="catalytic activity">
    <reaction evidence="11">
        <text>tRNA(Val) + L-valine + ATP = L-valyl-tRNA(Val) + AMP + diphosphate</text>
        <dbReference type="Rhea" id="RHEA:10704"/>
        <dbReference type="Rhea" id="RHEA-COMP:9672"/>
        <dbReference type="Rhea" id="RHEA-COMP:9708"/>
        <dbReference type="ChEBI" id="CHEBI:30616"/>
        <dbReference type="ChEBI" id="CHEBI:33019"/>
        <dbReference type="ChEBI" id="CHEBI:57762"/>
        <dbReference type="ChEBI" id="CHEBI:78442"/>
        <dbReference type="ChEBI" id="CHEBI:78537"/>
        <dbReference type="ChEBI" id="CHEBI:456215"/>
        <dbReference type="EC" id="6.1.1.9"/>
    </reaction>
</comment>
<evidence type="ECO:0000259" key="14">
    <source>
        <dbReference type="Pfam" id="PF00133"/>
    </source>
</evidence>
<dbReference type="EMBL" id="JAFCMP010000235">
    <property type="protein sequence ID" value="KAG5182543.1"/>
    <property type="molecule type" value="Genomic_DNA"/>
</dbReference>
<accession>A0A836CET5</accession>
<keyword evidence="5 12" id="KW-0547">Nucleotide-binding</keyword>
<name>A0A836CET5_9STRA</name>
<evidence type="ECO:0000256" key="4">
    <source>
        <dbReference type="ARBA" id="ARBA00022598"/>
    </source>
</evidence>
<dbReference type="SUPFAM" id="SSF47323">
    <property type="entry name" value="Anticodon-binding domain of a subclass of class I aminoacyl-tRNA synthetases"/>
    <property type="match status" value="1"/>
</dbReference>
<dbReference type="Gene3D" id="1.10.730.10">
    <property type="entry name" value="Isoleucyl-tRNA Synthetase, Domain 1"/>
    <property type="match status" value="1"/>
</dbReference>
<dbReference type="NCBIfam" id="NF004349">
    <property type="entry name" value="PRK05729.1"/>
    <property type="match status" value="1"/>
</dbReference>
<dbReference type="PANTHER" id="PTHR11946">
    <property type="entry name" value="VALYL-TRNA SYNTHETASES"/>
    <property type="match status" value="1"/>
</dbReference>
<protein>
    <recommendedName>
        <fullName evidence="2">valine--tRNA ligase</fullName>
        <ecNumber evidence="2">6.1.1.9</ecNumber>
    </recommendedName>
    <alternativeName>
        <fullName evidence="10">Valyl-tRNA synthetase</fullName>
    </alternativeName>
</protein>
<dbReference type="GO" id="GO:0004832">
    <property type="term" value="F:valine-tRNA ligase activity"/>
    <property type="evidence" value="ECO:0007669"/>
    <property type="project" value="UniProtKB-EC"/>
</dbReference>
<gene>
    <name evidence="17" type="ORF">JKP88DRAFT_269875</name>
</gene>
<evidence type="ECO:0000256" key="8">
    <source>
        <dbReference type="ARBA" id="ARBA00023054"/>
    </source>
</evidence>
<dbReference type="FunFam" id="1.10.287.380:FF:000001">
    <property type="entry name" value="Valine--tRNA ligase"/>
    <property type="match status" value="1"/>
</dbReference>
<comment type="caution">
    <text evidence="17">The sequence shown here is derived from an EMBL/GenBank/DDBJ whole genome shotgun (WGS) entry which is preliminary data.</text>
</comment>
<evidence type="ECO:0000256" key="5">
    <source>
        <dbReference type="ARBA" id="ARBA00022741"/>
    </source>
</evidence>
<dbReference type="PRINTS" id="PR00986">
    <property type="entry name" value="TRNASYNTHVAL"/>
</dbReference>
<dbReference type="GO" id="GO:0005829">
    <property type="term" value="C:cytosol"/>
    <property type="evidence" value="ECO:0007669"/>
    <property type="project" value="TreeGrafter"/>
</dbReference>
<dbReference type="PROSITE" id="PS00178">
    <property type="entry name" value="AA_TRNA_LIGASE_I"/>
    <property type="match status" value="1"/>
</dbReference>
<keyword evidence="6 12" id="KW-0067">ATP-binding</keyword>
<dbReference type="FunFam" id="1.10.730.10:FF:000014">
    <property type="entry name" value="Valine--tRNA ligase"/>
    <property type="match status" value="1"/>
</dbReference>
<dbReference type="HAMAP" id="MF_02004">
    <property type="entry name" value="Val_tRNA_synth_type1"/>
    <property type="match status" value="1"/>
</dbReference>
<evidence type="ECO:0000256" key="10">
    <source>
        <dbReference type="ARBA" id="ARBA00029936"/>
    </source>
</evidence>
<evidence type="ECO:0000256" key="1">
    <source>
        <dbReference type="ARBA" id="ARBA00005594"/>
    </source>
</evidence>
<keyword evidence="8 13" id="KW-0175">Coiled coil</keyword>
<dbReference type="FunFam" id="3.90.740.10:FF:000005">
    <property type="entry name" value="Valine--tRNA ligase, mitochondrial"/>
    <property type="match status" value="1"/>
</dbReference>
<dbReference type="PANTHER" id="PTHR11946:SF93">
    <property type="entry name" value="VALINE--TRNA LIGASE, CHLOROPLASTIC_MITOCHONDRIAL 2"/>
    <property type="match status" value="1"/>
</dbReference>
<evidence type="ECO:0000256" key="2">
    <source>
        <dbReference type="ARBA" id="ARBA00013169"/>
    </source>
</evidence>
<evidence type="ECO:0000256" key="7">
    <source>
        <dbReference type="ARBA" id="ARBA00022917"/>
    </source>
</evidence>
<organism evidence="17 18">
    <name type="scientific">Tribonema minus</name>
    <dbReference type="NCBI Taxonomy" id="303371"/>
    <lineage>
        <taxon>Eukaryota</taxon>
        <taxon>Sar</taxon>
        <taxon>Stramenopiles</taxon>
        <taxon>Ochrophyta</taxon>
        <taxon>PX clade</taxon>
        <taxon>Xanthophyceae</taxon>
        <taxon>Tribonematales</taxon>
        <taxon>Tribonemataceae</taxon>
        <taxon>Tribonema</taxon>
    </lineage>
</organism>
<dbReference type="Gene3D" id="3.40.50.620">
    <property type="entry name" value="HUPs"/>
    <property type="match status" value="2"/>
</dbReference>
<keyword evidence="3" id="KW-0963">Cytoplasm</keyword>
<dbReference type="NCBIfam" id="TIGR00422">
    <property type="entry name" value="valS"/>
    <property type="match status" value="1"/>
</dbReference>
<dbReference type="InterPro" id="IPR037118">
    <property type="entry name" value="Val-tRNA_synth_C_sf"/>
</dbReference>
<dbReference type="InterPro" id="IPR010978">
    <property type="entry name" value="tRNA-bd_arm"/>
</dbReference>
<dbReference type="SUPFAM" id="SSF56112">
    <property type="entry name" value="Protein kinase-like (PK-like)"/>
    <property type="match status" value="1"/>
</dbReference>
<dbReference type="Proteomes" id="UP000664859">
    <property type="component" value="Unassembled WGS sequence"/>
</dbReference>
<dbReference type="CDD" id="cd07962">
    <property type="entry name" value="Anticodon_Ia_Val"/>
    <property type="match status" value="1"/>
</dbReference>
<comment type="similarity">
    <text evidence="1 12">Belongs to the class-I aminoacyl-tRNA synthetase family.</text>
</comment>
<reference evidence="17" key="1">
    <citation type="submission" date="2021-02" db="EMBL/GenBank/DDBJ databases">
        <title>First Annotated Genome of the Yellow-green Alga Tribonema minus.</title>
        <authorList>
            <person name="Mahan K.M."/>
        </authorList>
    </citation>
    <scope>NUCLEOTIDE SEQUENCE</scope>
    <source>
        <strain evidence="17">UTEX B ZZ1240</strain>
    </source>
</reference>
<feature type="domain" description="Valyl-tRNA synthetase tRNA-binding arm" evidence="16">
    <location>
        <begin position="931"/>
        <end position="995"/>
    </location>
</feature>
<dbReference type="GO" id="GO:0006438">
    <property type="term" value="P:valyl-tRNA aminoacylation"/>
    <property type="evidence" value="ECO:0007669"/>
    <property type="project" value="InterPro"/>
</dbReference>
<sequence>MYSRAAAQAVDFWALGVLIYELMHGASPFAAPSEIDIYSKITAHRAGRKSYPSSFAPALCDFLDRAVADEAAAVAQCGPPSILDENGEMAKQYNFAAVEGELYAWWERQGYFKPGGDPTKPSFVVPMPPPNVTGHLHMGHAMFVALQDIMTRFHRMRGEPTLWVPGTDHAGIATQMLVERALREEGVERRELGREKFLERVWQWKEEKGGYIINQMRSLGASADWSRERFTLEPDMSAAVVEAFVRLHEKGLVYKGDYMVNWSPSLQTAVSDLEVEYSEEMGKLYYFQYRVAGASESDFIPVATTRPETILGDTAVCVHPDDERYKHLIGKSVVVPTQGREIPVIADTYVDMEFGTGALKITPGHDVNDYEIGKRHALPIINILNKDATINAAGGPYAGLDRFECRERLWSDMAAQGLVIKAEPHLQRVPRSQRGGEVIEPLVSAQWFVKMDRMASRALDAVATKDITIFPERFEKVWQNWLGNIHDWCVSRQLWWGHRIPVWYPEGQEGYFVARSVEDARAQATAAGVSESTPLHQDEDVLDTWFSSGLWPFATVGWPQQEGVSGSDYERFYPAAVLETGYDIIFFWVARMVMMGLELTDQSPFKVIYLHGLVRDGEGQKMSKTKGNVIDPLDTMAQFGADALRYTLVTGASPGQDIPLSQERVEASRNFANKLWNAGRYLLGNLKDVPSAELAALAVTGPMGAYELARLPLPERHIVSRCHQLVARVTAGLGGYDMGDTGRLIYEFLWDEFADWYIEASKVRMGDRSSAEAQTARRVLVYVFDTCLRLLHPFMPFVTEALWQQLPHAGDALIVAPWPQMGDAPLPVDAAATARFEAFQALVRSIRNARAEYKVEPARKISANVQVSDAALRADLTAEAAALALLARLDPAALSVSAMDGAPGDAASGRAVHCVVQDGLEAYLPLAGMVDMAKEKARLAKQAEKIQKDIAALSGRLNSSGFADKAPPAVVEATRAQLVEMQDKLATVLASMESMA</sequence>
<evidence type="ECO:0000313" key="18">
    <source>
        <dbReference type="Proteomes" id="UP000664859"/>
    </source>
</evidence>
<dbReference type="Gene3D" id="1.10.510.10">
    <property type="entry name" value="Transferase(Phosphotransferase) domain 1"/>
    <property type="match status" value="1"/>
</dbReference>